<protein>
    <recommendedName>
        <fullName evidence="3">Glycosyltransferase subfamily 4-like N-terminal domain-containing protein</fullName>
    </recommendedName>
</protein>
<organism evidence="1 2">
    <name type="scientific">Mycolicibacterium llatzerense</name>
    <dbReference type="NCBI Taxonomy" id="280871"/>
    <lineage>
        <taxon>Bacteria</taxon>
        <taxon>Bacillati</taxon>
        <taxon>Actinomycetota</taxon>
        <taxon>Actinomycetes</taxon>
        <taxon>Mycobacteriales</taxon>
        <taxon>Mycobacteriaceae</taxon>
        <taxon>Mycolicibacterium</taxon>
    </lineage>
</organism>
<evidence type="ECO:0000313" key="1">
    <source>
        <dbReference type="EMBL" id="KIU16553.1"/>
    </source>
</evidence>
<dbReference type="RefSeq" id="WP_043985960.1">
    <property type="nucleotide sequence ID" value="NZ_JXST01000016.1"/>
</dbReference>
<dbReference type="Proteomes" id="UP000032221">
    <property type="component" value="Unassembled WGS sequence"/>
</dbReference>
<keyword evidence="2" id="KW-1185">Reference proteome</keyword>
<sequence>MAPDATPVATLKDYRLVYVGPADHETAVGDYAENLTRALRPHVGELVEHRTLGPGSDSAREVLQHRRAVAGLVAAGKPGRVLVHAELAAGAVSAFWSIAGLRGVPVTATVHDPPQGIWWPGRTKFVARHKLVMHGLHYPLRPVSRMLEGMVNGDRTLFALSQIGAQSIRDTYPKTDVAYAPYLVCERPKVRPVIERPKAVGFFGHVYRGKGFEQIARIRRELPDDIVIRVAGRGTEALPGGPGVEIVGAVDGAAEDAFFDSVRAVVIPYGKRHFYAETYPASSVAAHALAYRTPVVCTDYGSLAEFGTETGAVVVPMDSDDPKALPAGFSAAIESLLNDEIRLKQLEVNADRTRQERSPENVAAAYAAKWSEMLARQGRLH</sequence>
<accession>A0A0D1J4L7</accession>
<dbReference type="STRING" id="280871.TL10_13090"/>
<gene>
    <name evidence="1" type="ORF">TL10_13090</name>
</gene>
<dbReference type="AlphaFoldDB" id="A0A0D1J4L7"/>
<dbReference type="Pfam" id="PF13692">
    <property type="entry name" value="Glyco_trans_1_4"/>
    <property type="match status" value="1"/>
</dbReference>
<dbReference type="EMBL" id="JXST01000016">
    <property type="protein sequence ID" value="KIU16553.1"/>
    <property type="molecule type" value="Genomic_DNA"/>
</dbReference>
<dbReference type="PATRIC" id="fig|280871.6.peg.2719"/>
<evidence type="ECO:0008006" key="3">
    <source>
        <dbReference type="Google" id="ProtNLM"/>
    </source>
</evidence>
<reference evidence="1 2" key="1">
    <citation type="submission" date="2015-01" db="EMBL/GenBank/DDBJ databases">
        <title>Genome sequence of Mycobacterium llatzerense and Mycobacterium immunogenum recovered from brain abscess.</title>
        <authorList>
            <person name="Greninger A.L."/>
            <person name="Langelier C."/>
            <person name="Cunningham G."/>
            <person name="Chiu C.Y."/>
            <person name="Miller S."/>
        </authorList>
    </citation>
    <scope>NUCLEOTIDE SEQUENCE [LARGE SCALE GENOMIC DNA]</scope>
    <source>
        <strain evidence="1 2">CLUC14</strain>
    </source>
</reference>
<comment type="caution">
    <text evidence="1">The sequence shown here is derived from an EMBL/GenBank/DDBJ whole genome shotgun (WGS) entry which is preliminary data.</text>
</comment>
<name>A0A0D1J4L7_9MYCO</name>
<dbReference type="OrthoDB" id="4120491at2"/>
<dbReference type="Gene3D" id="3.40.50.2000">
    <property type="entry name" value="Glycogen Phosphorylase B"/>
    <property type="match status" value="1"/>
</dbReference>
<proteinExistence type="predicted"/>
<dbReference type="SUPFAM" id="SSF53756">
    <property type="entry name" value="UDP-Glycosyltransferase/glycogen phosphorylase"/>
    <property type="match status" value="1"/>
</dbReference>
<evidence type="ECO:0000313" key="2">
    <source>
        <dbReference type="Proteomes" id="UP000032221"/>
    </source>
</evidence>